<dbReference type="EMBL" id="CP072748">
    <property type="protein sequence ID" value="QTX12621.1"/>
    <property type="molecule type" value="Genomic_DNA"/>
</dbReference>
<sequence length="100" mass="10883">MKHLLTTIVAVSVLLPALASANPATLNHPGRLLASNCFQCHGTDGYGMEHLAGERASEISGELMEMQFEPARQDIMAVHAQAYTAEEINLIADYFSKQPK</sequence>
<evidence type="ECO:0000256" key="4">
    <source>
        <dbReference type="PROSITE-ProRule" id="PRU00433"/>
    </source>
</evidence>
<evidence type="ECO:0000256" key="1">
    <source>
        <dbReference type="ARBA" id="ARBA00022617"/>
    </source>
</evidence>
<reference evidence="7 9" key="1">
    <citation type="submission" date="2021-03" db="EMBL/GenBank/DDBJ databases">
        <title>Draft genome and methylome analysis of Thiotrix fructosivoruns ATCC 49748.</title>
        <authorList>
            <person name="Fomenkov A."/>
            <person name="Grabovich M.Y."/>
            <person name="Roberts R.J."/>
        </authorList>
    </citation>
    <scope>NUCLEOTIDE SEQUENCE [LARGE SCALE GENOMIC DNA]</scope>
    <source>
        <strain evidence="7 9">ATCC 49748</strain>
    </source>
</reference>
<evidence type="ECO:0000259" key="6">
    <source>
        <dbReference type="PROSITE" id="PS51007"/>
    </source>
</evidence>
<evidence type="ECO:0000256" key="2">
    <source>
        <dbReference type="ARBA" id="ARBA00022723"/>
    </source>
</evidence>
<keyword evidence="3 4" id="KW-0408">Iron</keyword>
<evidence type="ECO:0000313" key="7">
    <source>
        <dbReference type="EMBL" id="MBO0614137.1"/>
    </source>
</evidence>
<reference evidence="8" key="2">
    <citation type="submission" date="2021-04" db="EMBL/GenBank/DDBJ databases">
        <title>Complete Genome and methylome analysis of Thiothrix fructosivorans ATCC 49748.</title>
        <authorList>
            <person name="Fomenkov A."/>
            <person name="Sun L."/>
            <person name="Vincze T."/>
            <person name="Grabovich M.Y."/>
            <person name="Roberts R.J."/>
        </authorList>
    </citation>
    <scope>NUCLEOTIDE SEQUENCE</scope>
    <source>
        <strain evidence="8">ATCC 49748</strain>
    </source>
</reference>
<dbReference type="RefSeq" id="WP_207251890.1">
    <property type="nucleotide sequence ID" value="NZ_JAFMPM010000008.1"/>
</dbReference>
<protein>
    <submittedName>
        <fullName evidence="8">Cytochrome c class I</fullName>
    </submittedName>
</protein>
<dbReference type="InterPro" id="IPR036909">
    <property type="entry name" value="Cyt_c-like_dom_sf"/>
</dbReference>
<feature type="signal peptide" evidence="5">
    <location>
        <begin position="1"/>
        <end position="21"/>
    </location>
</feature>
<organism evidence="8">
    <name type="scientific">Thiothrix fructosivorans</name>
    <dbReference type="NCBI Taxonomy" id="111770"/>
    <lineage>
        <taxon>Bacteria</taxon>
        <taxon>Pseudomonadati</taxon>
        <taxon>Pseudomonadota</taxon>
        <taxon>Gammaproteobacteria</taxon>
        <taxon>Thiotrichales</taxon>
        <taxon>Thiotrichaceae</taxon>
        <taxon>Thiothrix</taxon>
    </lineage>
</organism>
<feature type="domain" description="Cytochrome c" evidence="6">
    <location>
        <begin position="17"/>
        <end position="99"/>
    </location>
</feature>
<dbReference type="SUPFAM" id="SSF46626">
    <property type="entry name" value="Cytochrome c"/>
    <property type="match status" value="1"/>
</dbReference>
<accession>A0A8B0SNK2</accession>
<evidence type="ECO:0000256" key="5">
    <source>
        <dbReference type="SAM" id="SignalP"/>
    </source>
</evidence>
<keyword evidence="2 4" id="KW-0479">Metal-binding</keyword>
<dbReference type="PROSITE" id="PS51007">
    <property type="entry name" value="CYTC"/>
    <property type="match status" value="1"/>
</dbReference>
<dbReference type="InterPro" id="IPR009056">
    <property type="entry name" value="Cyt_c-like_dom"/>
</dbReference>
<dbReference type="GO" id="GO:0020037">
    <property type="term" value="F:heme binding"/>
    <property type="evidence" value="ECO:0007669"/>
    <property type="project" value="InterPro"/>
</dbReference>
<evidence type="ECO:0000313" key="8">
    <source>
        <dbReference type="EMBL" id="QTX12621.1"/>
    </source>
</evidence>
<dbReference type="EMBL" id="JAFMPM010000008">
    <property type="protein sequence ID" value="MBO0614137.1"/>
    <property type="molecule type" value="Genomic_DNA"/>
</dbReference>
<name>A0A8B0SNK2_9GAMM</name>
<keyword evidence="5" id="KW-0732">Signal</keyword>
<gene>
    <name evidence="8" type="ORF">J1836_009975</name>
    <name evidence="7" type="ORF">J1836_14595</name>
</gene>
<proteinExistence type="predicted"/>
<evidence type="ECO:0000313" key="9">
    <source>
        <dbReference type="Proteomes" id="UP000664466"/>
    </source>
</evidence>
<dbReference type="GO" id="GO:0046872">
    <property type="term" value="F:metal ion binding"/>
    <property type="evidence" value="ECO:0007669"/>
    <property type="project" value="UniProtKB-KW"/>
</dbReference>
<keyword evidence="9" id="KW-1185">Reference proteome</keyword>
<evidence type="ECO:0000256" key="3">
    <source>
        <dbReference type="ARBA" id="ARBA00023004"/>
    </source>
</evidence>
<feature type="chain" id="PRO_5032962406" evidence="5">
    <location>
        <begin position="22"/>
        <end position="100"/>
    </location>
</feature>
<dbReference type="Gene3D" id="1.10.760.10">
    <property type="entry name" value="Cytochrome c-like domain"/>
    <property type="match status" value="1"/>
</dbReference>
<dbReference type="Proteomes" id="UP000664466">
    <property type="component" value="Unassembled WGS sequence"/>
</dbReference>
<dbReference type="AlphaFoldDB" id="A0A8B0SNK2"/>
<dbReference type="GO" id="GO:0009055">
    <property type="term" value="F:electron transfer activity"/>
    <property type="evidence" value="ECO:0007669"/>
    <property type="project" value="InterPro"/>
</dbReference>
<keyword evidence="1 4" id="KW-0349">Heme</keyword>